<sequence length="217" mass="24938">METFCSLYLIERELNDVVRRSVATGAKVSGYADLRPCNMSDRTAPMTIANGYEVLTPDPLEDPKTLYVDVRVIITDARQHYEETAETVTKLLKNTGPWTNEIDDDDLGKKRVRFMSREEEWAGVNLEPCHKSFNEFYRRTSLFNLAKMIADAYRNNESSIAESLFEPPGEITLENSLLSLLNRSRFTKEALKDWFFELDTYSKCITLVEAFSNSLHP</sequence>
<proteinExistence type="predicted"/>
<protein>
    <submittedName>
        <fullName evidence="1">Uncharacterized protein</fullName>
    </submittedName>
</protein>
<keyword evidence="2" id="KW-1185">Reference proteome</keyword>
<dbReference type="Proteomes" id="UP001286313">
    <property type="component" value="Unassembled WGS sequence"/>
</dbReference>
<evidence type="ECO:0000313" key="1">
    <source>
        <dbReference type="EMBL" id="KAK3874364.1"/>
    </source>
</evidence>
<gene>
    <name evidence="1" type="ORF">Pcinc_020660</name>
</gene>
<organism evidence="1 2">
    <name type="scientific">Petrolisthes cinctipes</name>
    <name type="common">Flat porcelain crab</name>
    <dbReference type="NCBI Taxonomy" id="88211"/>
    <lineage>
        <taxon>Eukaryota</taxon>
        <taxon>Metazoa</taxon>
        <taxon>Ecdysozoa</taxon>
        <taxon>Arthropoda</taxon>
        <taxon>Crustacea</taxon>
        <taxon>Multicrustacea</taxon>
        <taxon>Malacostraca</taxon>
        <taxon>Eumalacostraca</taxon>
        <taxon>Eucarida</taxon>
        <taxon>Decapoda</taxon>
        <taxon>Pleocyemata</taxon>
        <taxon>Anomura</taxon>
        <taxon>Galatheoidea</taxon>
        <taxon>Porcellanidae</taxon>
        <taxon>Petrolisthes</taxon>
    </lineage>
</organism>
<name>A0AAE1FHH3_PETCI</name>
<comment type="caution">
    <text evidence="1">The sequence shown here is derived from an EMBL/GenBank/DDBJ whole genome shotgun (WGS) entry which is preliminary data.</text>
</comment>
<dbReference type="EMBL" id="JAWQEG010002105">
    <property type="protein sequence ID" value="KAK3874364.1"/>
    <property type="molecule type" value="Genomic_DNA"/>
</dbReference>
<evidence type="ECO:0000313" key="2">
    <source>
        <dbReference type="Proteomes" id="UP001286313"/>
    </source>
</evidence>
<dbReference type="AlphaFoldDB" id="A0AAE1FHH3"/>
<accession>A0AAE1FHH3</accession>
<reference evidence="1" key="1">
    <citation type="submission" date="2023-10" db="EMBL/GenBank/DDBJ databases">
        <title>Genome assemblies of two species of porcelain crab, Petrolisthes cinctipes and Petrolisthes manimaculis (Anomura: Porcellanidae).</title>
        <authorList>
            <person name="Angst P."/>
        </authorList>
    </citation>
    <scope>NUCLEOTIDE SEQUENCE</scope>
    <source>
        <strain evidence="1">PB745_01</strain>
        <tissue evidence="1">Gill</tissue>
    </source>
</reference>